<feature type="region of interest" description="Disordered" evidence="1">
    <location>
        <begin position="97"/>
        <end position="176"/>
    </location>
</feature>
<keyword evidence="3" id="KW-1185">Reference proteome</keyword>
<evidence type="ECO:0000313" key="2">
    <source>
        <dbReference type="EMBL" id="MEQ2160487.1"/>
    </source>
</evidence>
<sequence>MGKKQSKQKNYLEGDVKFMENYVEEAGMICRRWNKKHGFLGKLDTKLQGDLKLEIMKTKKRQKKEQRKVEYKLSEKWLNEKEKLTAAVLVQPEEETTAAFRQQRRQPPGEQPPATQAVVQREEEEEGAAAAPPQTPVKNKSSNPFKTEEQSPWSPNLWGSTGVRTRSKNKKTTTDLSLCPNEALKAHEQKFHPSGKNIEEDTFPLVQVANPNIGNANNPQPPTILVYRPWTQEDRTAALKGIPPIQEGVQEFQAAITELRGSFHLYGREMHKCLSQLFGHRWCRVAGDFTGNDAQGNSMAHNSADLRDALRILYDRIRTEYTQTADYGKISQCKQKDEEDPQDFLDRMRHVFRANCYTI</sequence>
<protein>
    <submittedName>
        <fullName evidence="2">Uncharacterized protein</fullName>
    </submittedName>
</protein>
<comment type="caution">
    <text evidence="2">The sequence shown here is derived from an EMBL/GenBank/DDBJ whole genome shotgun (WGS) entry which is preliminary data.</text>
</comment>
<dbReference type="Proteomes" id="UP001476798">
    <property type="component" value="Unassembled WGS sequence"/>
</dbReference>
<proteinExistence type="predicted"/>
<name>A0ABV0MN09_9TELE</name>
<organism evidence="2 3">
    <name type="scientific">Goodea atripinnis</name>
    <dbReference type="NCBI Taxonomy" id="208336"/>
    <lineage>
        <taxon>Eukaryota</taxon>
        <taxon>Metazoa</taxon>
        <taxon>Chordata</taxon>
        <taxon>Craniata</taxon>
        <taxon>Vertebrata</taxon>
        <taxon>Euteleostomi</taxon>
        <taxon>Actinopterygii</taxon>
        <taxon>Neopterygii</taxon>
        <taxon>Teleostei</taxon>
        <taxon>Neoteleostei</taxon>
        <taxon>Acanthomorphata</taxon>
        <taxon>Ovalentaria</taxon>
        <taxon>Atherinomorphae</taxon>
        <taxon>Cyprinodontiformes</taxon>
        <taxon>Goodeidae</taxon>
        <taxon>Goodea</taxon>
    </lineage>
</organism>
<accession>A0ABV0MN09</accession>
<reference evidence="2 3" key="1">
    <citation type="submission" date="2021-06" db="EMBL/GenBank/DDBJ databases">
        <authorList>
            <person name="Palmer J.M."/>
        </authorList>
    </citation>
    <scope>NUCLEOTIDE SEQUENCE [LARGE SCALE GENOMIC DNA]</scope>
    <source>
        <strain evidence="2 3">GA_2019</strain>
        <tissue evidence="2">Muscle</tissue>
    </source>
</reference>
<evidence type="ECO:0000256" key="1">
    <source>
        <dbReference type="SAM" id="MobiDB-lite"/>
    </source>
</evidence>
<dbReference type="EMBL" id="JAHRIO010008476">
    <property type="protein sequence ID" value="MEQ2160487.1"/>
    <property type="molecule type" value="Genomic_DNA"/>
</dbReference>
<gene>
    <name evidence="2" type="ORF">GOODEAATRI_034304</name>
</gene>
<evidence type="ECO:0000313" key="3">
    <source>
        <dbReference type="Proteomes" id="UP001476798"/>
    </source>
</evidence>
<feature type="compositionally biased region" description="Polar residues" evidence="1">
    <location>
        <begin position="136"/>
        <end position="164"/>
    </location>
</feature>